<dbReference type="Pfam" id="PF03068">
    <property type="entry name" value="PAD"/>
    <property type="match status" value="1"/>
</dbReference>
<dbReference type="SUPFAM" id="SSF110083">
    <property type="entry name" value="Peptidylarginine deiminase Pad4, middle domain"/>
    <property type="match status" value="1"/>
</dbReference>
<dbReference type="GO" id="GO:0005737">
    <property type="term" value="C:cytoplasm"/>
    <property type="evidence" value="ECO:0007669"/>
    <property type="project" value="InterPro"/>
</dbReference>
<evidence type="ECO:0000313" key="4">
    <source>
        <dbReference type="Proteomes" id="UP000288429"/>
    </source>
</evidence>
<evidence type="ECO:0000256" key="1">
    <source>
        <dbReference type="SAM" id="SignalP"/>
    </source>
</evidence>
<sequence>MRGLPYFLAFLPSVCASRPDIRADTNRDGVVDIKGQSDSYNKAVWSAKNGAIFLPNVGDKHMRCANTDRNGEPLSNDELAYCSDASGHLLLAPEYLAPLRTLPINVSASATGRVYATPRAAYDRVRIFFSEDGSNSSAWRLVDQERTFSSELLAKGLTLGIDGRELSKDASVWDGSVKVVFEVSDGTQVDMDAVALKMAPVLTHHHLQKVETLVSTAANDTEPIQQNFLKELDEARVVSGLERPLLLFNQSDDIWAQDFLEPAYASMPGPEGKPIAIRIMLRSAQSTRAAGRQIFEQLRGPGVGGFQPPSDTGSGFGHREINSFGNLETIPPYTSKSGVKYKAGRIIMGKHFERKPAKALLDFLSAQGLQTPLLLEAGWLAIGHVDEFVQFLPYDNELGFTISIADTRSAFDILQKVKKDGHGNVAAISFKGDADGPGLADSVDMMLANSTFVAVNEYAQKHIDANLQTLLSEIPLNPKDVIYVPTLFRAFDLGGGGGFWAPSDGLPSHGDDAMENEWLLAAFHPASINGIVIGNHYVSPKPFGPIIDGVDVLARGVESAYAKAGMNVTYVDDFLSHHMNGGEVHCGSNTLRQTDMIWWE</sequence>
<dbReference type="SUPFAM" id="SSF55909">
    <property type="entry name" value="Pentein"/>
    <property type="match status" value="1"/>
</dbReference>
<protein>
    <recommendedName>
        <fullName evidence="2">Protein-arginine deiminase C-terminal domain-containing protein</fullName>
    </recommendedName>
</protein>
<keyword evidence="1" id="KW-0732">Signal</keyword>
<keyword evidence="4" id="KW-1185">Reference proteome</keyword>
<dbReference type="GO" id="GO:0005509">
    <property type="term" value="F:calcium ion binding"/>
    <property type="evidence" value="ECO:0007669"/>
    <property type="project" value="InterPro"/>
</dbReference>
<comment type="caution">
    <text evidence="3">The sequence shown here is derived from an EMBL/GenBank/DDBJ whole genome shotgun (WGS) entry which is preliminary data.</text>
</comment>
<feature type="domain" description="Protein-arginine deiminase C-terminal" evidence="2">
    <location>
        <begin position="191"/>
        <end position="600"/>
    </location>
</feature>
<dbReference type="Gene3D" id="3.75.10.10">
    <property type="entry name" value="L-arginine/glycine Amidinotransferase, Chain A"/>
    <property type="match status" value="1"/>
</dbReference>
<feature type="signal peptide" evidence="1">
    <location>
        <begin position="1"/>
        <end position="16"/>
    </location>
</feature>
<dbReference type="AlphaFoldDB" id="A0A428TSR8"/>
<dbReference type="InterPro" id="IPR036556">
    <property type="entry name" value="PAD_central_sf"/>
</dbReference>
<gene>
    <name evidence="3" type="ORF">CDV31_009732</name>
</gene>
<evidence type="ECO:0000313" key="3">
    <source>
        <dbReference type="EMBL" id="RSM05098.1"/>
    </source>
</evidence>
<dbReference type="InterPro" id="IPR013530">
    <property type="entry name" value="PAD_C"/>
</dbReference>
<reference evidence="3 4" key="1">
    <citation type="submission" date="2017-06" db="EMBL/GenBank/DDBJ databases">
        <title>Cmopartive genomic analysis of Ambrosia Fusariam Clade fungi.</title>
        <authorList>
            <person name="Stajich J.E."/>
            <person name="Carrillo J."/>
            <person name="Kijimoto T."/>
            <person name="Eskalen A."/>
            <person name="O'Donnell K."/>
            <person name="Kasson M."/>
        </authorList>
    </citation>
    <scope>NUCLEOTIDE SEQUENCE [LARGE SCALE GENOMIC DNA]</scope>
    <source>
        <strain evidence="3 4">NRRL 20438</strain>
    </source>
</reference>
<dbReference type="PANTHER" id="PTHR10837">
    <property type="entry name" value="PEPTIDYLARGININE DEIMINASE"/>
    <property type="match status" value="1"/>
</dbReference>
<dbReference type="Proteomes" id="UP000288429">
    <property type="component" value="Unassembled WGS sequence"/>
</dbReference>
<dbReference type="InterPro" id="IPR004303">
    <property type="entry name" value="PAD"/>
</dbReference>
<dbReference type="GO" id="GO:0004668">
    <property type="term" value="F:protein-arginine deiminase activity"/>
    <property type="evidence" value="ECO:0007669"/>
    <property type="project" value="InterPro"/>
</dbReference>
<dbReference type="PANTHER" id="PTHR10837:SF8">
    <property type="entry name" value="PROTEIN-ARGININE DEIMINASE"/>
    <property type="match status" value="1"/>
</dbReference>
<accession>A0A428TSR8</accession>
<name>A0A428TSR8_9HYPO</name>
<feature type="chain" id="PRO_5019073160" description="Protein-arginine deiminase C-terminal domain-containing protein" evidence="1">
    <location>
        <begin position="17"/>
        <end position="600"/>
    </location>
</feature>
<organism evidence="3 4">
    <name type="scientific">Fusarium ambrosium</name>
    <dbReference type="NCBI Taxonomy" id="131363"/>
    <lineage>
        <taxon>Eukaryota</taxon>
        <taxon>Fungi</taxon>
        <taxon>Dikarya</taxon>
        <taxon>Ascomycota</taxon>
        <taxon>Pezizomycotina</taxon>
        <taxon>Sordariomycetes</taxon>
        <taxon>Hypocreomycetidae</taxon>
        <taxon>Hypocreales</taxon>
        <taxon>Nectriaceae</taxon>
        <taxon>Fusarium</taxon>
        <taxon>Fusarium solani species complex</taxon>
    </lineage>
</organism>
<proteinExistence type="predicted"/>
<dbReference type="EMBL" id="NIZV01000142">
    <property type="protein sequence ID" value="RSM05098.1"/>
    <property type="molecule type" value="Genomic_DNA"/>
</dbReference>
<evidence type="ECO:0000259" key="2">
    <source>
        <dbReference type="Pfam" id="PF03068"/>
    </source>
</evidence>